<evidence type="ECO:0008006" key="2">
    <source>
        <dbReference type="Google" id="ProtNLM"/>
    </source>
</evidence>
<organism evidence="1">
    <name type="scientific">marine sediment metagenome</name>
    <dbReference type="NCBI Taxonomy" id="412755"/>
    <lineage>
        <taxon>unclassified sequences</taxon>
        <taxon>metagenomes</taxon>
        <taxon>ecological metagenomes</taxon>
    </lineage>
</organism>
<proteinExistence type="predicted"/>
<name>A0A0F9ALD4_9ZZZZ</name>
<dbReference type="AlphaFoldDB" id="A0A0F9ALD4"/>
<comment type="caution">
    <text evidence="1">The sequence shown here is derived from an EMBL/GenBank/DDBJ whole genome shotgun (WGS) entry which is preliminary data.</text>
</comment>
<dbReference type="SUPFAM" id="SSF52540">
    <property type="entry name" value="P-loop containing nucleoside triphosphate hydrolases"/>
    <property type="match status" value="1"/>
</dbReference>
<dbReference type="Pfam" id="PF13481">
    <property type="entry name" value="AAA_25"/>
    <property type="match status" value="1"/>
</dbReference>
<dbReference type="InterPro" id="IPR027417">
    <property type="entry name" value="P-loop_NTPase"/>
</dbReference>
<dbReference type="EMBL" id="LAZR01056986">
    <property type="protein sequence ID" value="KKK73001.1"/>
    <property type="molecule type" value="Genomic_DNA"/>
</dbReference>
<reference evidence="1" key="1">
    <citation type="journal article" date="2015" name="Nature">
        <title>Complex archaea that bridge the gap between prokaryotes and eukaryotes.</title>
        <authorList>
            <person name="Spang A."/>
            <person name="Saw J.H."/>
            <person name="Jorgensen S.L."/>
            <person name="Zaremba-Niedzwiedzka K."/>
            <person name="Martijn J."/>
            <person name="Lind A.E."/>
            <person name="van Eijk R."/>
            <person name="Schleper C."/>
            <person name="Guy L."/>
            <person name="Ettema T.J."/>
        </authorList>
    </citation>
    <scope>NUCLEOTIDE SEQUENCE</scope>
</reference>
<dbReference type="Gene3D" id="3.40.50.300">
    <property type="entry name" value="P-loop containing nucleotide triphosphate hydrolases"/>
    <property type="match status" value="1"/>
</dbReference>
<protein>
    <recommendedName>
        <fullName evidence="2">SF4 helicase domain-containing protein</fullName>
    </recommendedName>
</protein>
<sequence>MSYIDNESQLLNYTPPYRPDAIIEEGILLPGTVMMLFGAAGTWKTMNTLHLAYCIGSGIPWFGFKTAPATVLSHQIELPKSLFKDRFAKYKRGNKATSSNVFFITPPDDVLLDTTFGLGELTKNVEEVQKRAVDPKLPIVVILDPLMLYMGGHISDEYDVRKFQRNVNSLRRKYNVSFIIIHHARLTRVDASGQVVDLGAEEIMGSSYWNNWLDTILRIKVMNPFAGKNVVQMDFGKTRNAENFLPSFTVKWHRENLVPEVIARDIVVDEDEEPSVRGLT</sequence>
<gene>
    <name evidence="1" type="ORF">LCGC14_2898230</name>
</gene>
<evidence type="ECO:0000313" key="1">
    <source>
        <dbReference type="EMBL" id="KKK73001.1"/>
    </source>
</evidence>
<accession>A0A0F9ALD4</accession>